<keyword evidence="5" id="KW-1185">Reference proteome</keyword>
<dbReference type="EMBL" id="CAJNOQ010010093">
    <property type="protein sequence ID" value="CAF1242688.1"/>
    <property type="molecule type" value="Genomic_DNA"/>
</dbReference>
<sequence>MACPNRQLFMYFQIFFIFNIVEKSESIEYSLATNVFLPADSSLNPYNDPFINKIIYDNHNHNNNSRKRERRDVSKSIKNSDGINFQIISQPIIDERLHNLLKSAPVAINLLGQLMVLSSKIHVSFLDYGLPGDEYIKYPQSFGATLVQLANGIYPI</sequence>
<comment type="caution">
    <text evidence="2">The sequence shown here is derived from an EMBL/GenBank/DDBJ whole genome shotgun (WGS) entry which is preliminary data.</text>
</comment>
<evidence type="ECO:0000313" key="5">
    <source>
        <dbReference type="Proteomes" id="UP000663829"/>
    </source>
</evidence>
<dbReference type="EMBL" id="CAJOBA010035825">
    <property type="protein sequence ID" value="CAF4011553.1"/>
    <property type="molecule type" value="Genomic_DNA"/>
</dbReference>
<accession>A0A814ZJH2</accession>
<dbReference type="Proteomes" id="UP000677228">
    <property type="component" value="Unassembled WGS sequence"/>
</dbReference>
<dbReference type="Proteomes" id="UP000663829">
    <property type="component" value="Unassembled WGS sequence"/>
</dbReference>
<dbReference type="OrthoDB" id="5406275at2759"/>
<evidence type="ECO:0000313" key="2">
    <source>
        <dbReference type="EMBL" id="CAF1242688.1"/>
    </source>
</evidence>
<name>A0A814ZJH2_9BILA</name>
<dbReference type="Proteomes" id="UP000681722">
    <property type="component" value="Unassembled WGS sequence"/>
</dbReference>
<dbReference type="EMBL" id="CAJOBC010011078">
    <property type="protein sequence ID" value="CAF4006535.1"/>
    <property type="molecule type" value="Genomic_DNA"/>
</dbReference>
<evidence type="ECO:0000313" key="4">
    <source>
        <dbReference type="EMBL" id="CAF4011553.1"/>
    </source>
</evidence>
<organism evidence="2 5">
    <name type="scientific">Didymodactylos carnosus</name>
    <dbReference type="NCBI Taxonomy" id="1234261"/>
    <lineage>
        <taxon>Eukaryota</taxon>
        <taxon>Metazoa</taxon>
        <taxon>Spiralia</taxon>
        <taxon>Gnathifera</taxon>
        <taxon>Rotifera</taxon>
        <taxon>Eurotatoria</taxon>
        <taxon>Bdelloidea</taxon>
        <taxon>Philodinida</taxon>
        <taxon>Philodinidae</taxon>
        <taxon>Didymodactylos</taxon>
    </lineage>
</organism>
<evidence type="ECO:0000313" key="3">
    <source>
        <dbReference type="EMBL" id="CAF4006535.1"/>
    </source>
</evidence>
<dbReference type="AlphaFoldDB" id="A0A814ZJH2"/>
<proteinExistence type="predicted"/>
<evidence type="ECO:0000313" key="1">
    <source>
        <dbReference type="EMBL" id="CAF1201661.1"/>
    </source>
</evidence>
<dbReference type="EMBL" id="CAJNOK010014292">
    <property type="protein sequence ID" value="CAF1201661.1"/>
    <property type="molecule type" value="Genomic_DNA"/>
</dbReference>
<dbReference type="Proteomes" id="UP000682733">
    <property type="component" value="Unassembled WGS sequence"/>
</dbReference>
<reference evidence="2" key="1">
    <citation type="submission" date="2021-02" db="EMBL/GenBank/DDBJ databases">
        <authorList>
            <person name="Nowell W R."/>
        </authorList>
    </citation>
    <scope>NUCLEOTIDE SEQUENCE</scope>
</reference>
<gene>
    <name evidence="2" type="ORF">GPM918_LOCUS25736</name>
    <name evidence="1" type="ORF">OVA965_LOCUS24017</name>
    <name evidence="3" type="ORF">SRO942_LOCUS25771</name>
    <name evidence="4" type="ORF">TMI583_LOCUS24737</name>
</gene>
<protein>
    <submittedName>
        <fullName evidence="2">Uncharacterized protein</fullName>
    </submittedName>
</protein>